<keyword evidence="3 7" id="KW-0812">Transmembrane</keyword>
<dbReference type="EMBL" id="JAUBYV010000009">
    <property type="protein sequence ID" value="KAK2624709.1"/>
    <property type="molecule type" value="Genomic_DNA"/>
</dbReference>
<evidence type="ECO:0000256" key="1">
    <source>
        <dbReference type="ARBA" id="ARBA00004141"/>
    </source>
</evidence>
<name>A0AAD9WDE2_9HELO</name>
<dbReference type="AlphaFoldDB" id="A0AAD9WDE2"/>
<comment type="caution">
    <text evidence="9">The sequence shown here is derived from an EMBL/GenBank/DDBJ whole genome shotgun (WGS) entry which is preliminary data.</text>
</comment>
<dbReference type="PRINTS" id="PR01036">
    <property type="entry name" value="TCRTETB"/>
</dbReference>
<evidence type="ECO:0000256" key="7">
    <source>
        <dbReference type="SAM" id="Phobius"/>
    </source>
</evidence>
<feature type="transmembrane region" description="Helical" evidence="7">
    <location>
        <begin position="108"/>
        <end position="127"/>
    </location>
</feature>
<dbReference type="PROSITE" id="PS50850">
    <property type="entry name" value="MFS"/>
    <property type="match status" value="1"/>
</dbReference>
<dbReference type="GO" id="GO:0022857">
    <property type="term" value="F:transmembrane transporter activity"/>
    <property type="evidence" value="ECO:0007669"/>
    <property type="project" value="InterPro"/>
</dbReference>
<dbReference type="GO" id="GO:0005886">
    <property type="term" value="C:plasma membrane"/>
    <property type="evidence" value="ECO:0007669"/>
    <property type="project" value="TreeGrafter"/>
</dbReference>
<dbReference type="Gene3D" id="1.20.1250.20">
    <property type="entry name" value="MFS general substrate transporter like domains"/>
    <property type="match status" value="2"/>
</dbReference>
<dbReference type="PANTHER" id="PTHR23501">
    <property type="entry name" value="MAJOR FACILITATOR SUPERFAMILY"/>
    <property type="match status" value="1"/>
</dbReference>
<feature type="transmembrane region" description="Helical" evidence="7">
    <location>
        <begin position="396"/>
        <end position="420"/>
    </location>
</feature>
<proteinExistence type="inferred from homology"/>
<keyword evidence="5 7" id="KW-0472">Membrane</keyword>
<evidence type="ECO:0000313" key="10">
    <source>
        <dbReference type="Proteomes" id="UP001285354"/>
    </source>
</evidence>
<dbReference type="PANTHER" id="PTHR23501:SF193">
    <property type="entry name" value="MULTIDRUG TRANSPORTER, PUTATIVE (AFU_ORTHOLOGUE AFUA_8G00940)-RELATED"/>
    <property type="match status" value="1"/>
</dbReference>
<feature type="transmembrane region" description="Helical" evidence="7">
    <location>
        <begin position="345"/>
        <end position="362"/>
    </location>
</feature>
<dbReference type="InterPro" id="IPR011701">
    <property type="entry name" value="MFS"/>
</dbReference>
<gene>
    <name evidence="9" type="ORF">QTJ16_005902</name>
</gene>
<keyword evidence="10" id="KW-1185">Reference proteome</keyword>
<feature type="transmembrane region" description="Helical" evidence="7">
    <location>
        <begin position="432"/>
        <end position="451"/>
    </location>
</feature>
<feature type="transmembrane region" description="Helical" evidence="7">
    <location>
        <begin position="200"/>
        <end position="220"/>
    </location>
</feature>
<organism evidence="9 10">
    <name type="scientific">Diplocarpon rosae</name>
    <dbReference type="NCBI Taxonomy" id="946125"/>
    <lineage>
        <taxon>Eukaryota</taxon>
        <taxon>Fungi</taxon>
        <taxon>Dikarya</taxon>
        <taxon>Ascomycota</taxon>
        <taxon>Pezizomycotina</taxon>
        <taxon>Leotiomycetes</taxon>
        <taxon>Helotiales</taxon>
        <taxon>Drepanopezizaceae</taxon>
        <taxon>Diplocarpon</taxon>
    </lineage>
</organism>
<evidence type="ECO:0000256" key="2">
    <source>
        <dbReference type="ARBA" id="ARBA00007520"/>
    </source>
</evidence>
<sequence length="566" mass="60575">MATSEDKFQSSIDGGAVAPLAPTENGVNKTESEYLEGYKLWVLVGCLTFAGFLLMLDESVISTAIPEITTHFGSLNDVGWYGTAYLLTNCALQPLSGKIYQEFDIKKSFLVFFFIFELGSALSGAATSPEMLITGRAVAGMGGSGLLNGAYGIIHGIAPLEKQPQLLGIVIGLSLLGILSGPLIGGLLTEFASWRWCFYINIPSGALAAFLIVFISFPGKKPITKKPLLQRLLALDLVGFFFFAPAAMMLIFAVEWGGTMHAWGSATIIGLFVGSGLTFLVFVAWEYHVGSGAMIPLSIIGRRVIWCSCLYMLFFIGSALTAIYYLPLYFQTVRHASPTMSGVDLLPSIIATSLFSIVAGGLMEKLGYYMPMAIVGSILAAIGAGLCSMFDPTTSIGTWIGFQILMSAGRGLGFQTPLIAVQNHSTKDEISIVNALVVFAQYLGGALFLSLDKTVFTSSLKHYLHEYAPEVDPALIVNLGALGVKQVQPAATRKFVELAYSKAIQRVMYLGAASAAFGLLFAFGMGWTNIKKKAAAEKLSRLEEGAQKPEASITSDSIRSGEKTAV</sequence>
<dbReference type="InterPro" id="IPR036259">
    <property type="entry name" value="MFS_trans_sf"/>
</dbReference>
<feature type="transmembrane region" description="Helical" evidence="7">
    <location>
        <begin position="166"/>
        <end position="188"/>
    </location>
</feature>
<accession>A0AAD9WDE2</accession>
<feature type="transmembrane region" description="Helical" evidence="7">
    <location>
        <begin position="507"/>
        <end position="530"/>
    </location>
</feature>
<keyword evidence="4 7" id="KW-1133">Transmembrane helix</keyword>
<dbReference type="CDD" id="cd17502">
    <property type="entry name" value="MFS_Azr1_MDR_like"/>
    <property type="match status" value="1"/>
</dbReference>
<dbReference type="FunFam" id="1.20.1250.20:FF:000196">
    <property type="entry name" value="MFS toxin efflux pump (AflT)"/>
    <property type="match status" value="1"/>
</dbReference>
<dbReference type="SUPFAM" id="SSF103473">
    <property type="entry name" value="MFS general substrate transporter"/>
    <property type="match status" value="1"/>
</dbReference>
<evidence type="ECO:0000256" key="3">
    <source>
        <dbReference type="ARBA" id="ARBA00022692"/>
    </source>
</evidence>
<evidence type="ECO:0000256" key="6">
    <source>
        <dbReference type="SAM" id="MobiDB-lite"/>
    </source>
</evidence>
<feature type="transmembrane region" description="Helical" evidence="7">
    <location>
        <begin position="232"/>
        <end position="254"/>
    </location>
</feature>
<feature type="transmembrane region" description="Helical" evidence="7">
    <location>
        <begin position="260"/>
        <end position="283"/>
    </location>
</feature>
<evidence type="ECO:0000256" key="4">
    <source>
        <dbReference type="ARBA" id="ARBA00022989"/>
    </source>
</evidence>
<evidence type="ECO:0000259" key="8">
    <source>
        <dbReference type="PROSITE" id="PS50850"/>
    </source>
</evidence>
<dbReference type="Pfam" id="PF07690">
    <property type="entry name" value="MFS_1"/>
    <property type="match status" value="1"/>
</dbReference>
<comment type="similarity">
    <text evidence="2">Belongs to the major facilitator superfamily. TCR/Tet family.</text>
</comment>
<evidence type="ECO:0000256" key="5">
    <source>
        <dbReference type="ARBA" id="ARBA00023136"/>
    </source>
</evidence>
<feature type="domain" description="Major facilitator superfamily (MFS) profile" evidence="8">
    <location>
        <begin position="43"/>
        <end position="530"/>
    </location>
</feature>
<comment type="subcellular location">
    <subcellularLocation>
        <location evidence="1">Membrane</location>
        <topology evidence="1">Multi-pass membrane protein</topology>
    </subcellularLocation>
</comment>
<feature type="region of interest" description="Disordered" evidence="6">
    <location>
        <begin position="542"/>
        <end position="566"/>
    </location>
</feature>
<feature type="transmembrane region" description="Helical" evidence="7">
    <location>
        <begin position="304"/>
        <end position="325"/>
    </location>
</feature>
<feature type="transmembrane region" description="Helical" evidence="7">
    <location>
        <begin position="369"/>
        <end position="390"/>
    </location>
</feature>
<evidence type="ECO:0000313" key="9">
    <source>
        <dbReference type="EMBL" id="KAK2624709.1"/>
    </source>
</evidence>
<reference evidence="9" key="1">
    <citation type="submission" date="2023-06" db="EMBL/GenBank/DDBJ databases">
        <title>Draft genome of Marssonina rosae.</title>
        <authorList>
            <person name="Cheng Q."/>
        </authorList>
    </citation>
    <scope>NUCLEOTIDE SEQUENCE</scope>
    <source>
        <strain evidence="9">R4</strain>
    </source>
</reference>
<protein>
    <recommendedName>
        <fullName evidence="8">Major facilitator superfamily (MFS) profile domain-containing protein</fullName>
    </recommendedName>
</protein>
<dbReference type="Proteomes" id="UP001285354">
    <property type="component" value="Unassembled WGS sequence"/>
</dbReference>
<dbReference type="InterPro" id="IPR020846">
    <property type="entry name" value="MFS_dom"/>
</dbReference>
<feature type="transmembrane region" description="Helical" evidence="7">
    <location>
        <begin position="133"/>
        <end position="154"/>
    </location>
</feature>